<evidence type="ECO:0000313" key="4">
    <source>
        <dbReference type="EMBL" id="MFC5833626.1"/>
    </source>
</evidence>
<dbReference type="SUPFAM" id="SSF46689">
    <property type="entry name" value="Homeodomain-like"/>
    <property type="match status" value="1"/>
</dbReference>
<comment type="caution">
    <text evidence="4">The sequence shown here is derived from an EMBL/GenBank/DDBJ whole genome shotgun (WGS) entry which is preliminary data.</text>
</comment>
<dbReference type="Proteomes" id="UP001596058">
    <property type="component" value="Unassembled WGS sequence"/>
</dbReference>
<keyword evidence="2" id="KW-0804">Transcription</keyword>
<dbReference type="RefSeq" id="WP_379523052.1">
    <property type="nucleotide sequence ID" value="NZ_JBHSPA010000095.1"/>
</dbReference>
<reference evidence="5" key="1">
    <citation type="journal article" date="2019" name="Int. J. Syst. Evol. Microbiol.">
        <title>The Global Catalogue of Microorganisms (GCM) 10K type strain sequencing project: providing services to taxonomists for standard genome sequencing and annotation.</title>
        <authorList>
            <consortium name="The Broad Institute Genomics Platform"/>
            <consortium name="The Broad Institute Genome Sequencing Center for Infectious Disease"/>
            <person name="Wu L."/>
            <person name="Ma J."/>
        </authorList>
    </citation>
    <scope>NUCLEOTIDE SEQUENCE [LARGE SCALE GENOMIC DNA]</scope>
    <source>
        <strain evidence="5">CCUG 53903</strain>
    </source>
</reference>
<keyword evidence="1" id="KW-0805">Transcription regulation</keyword>
<organism evidence="4 5">
    <name type="scientific">Nonomuraea insulae</name>
    <dbReference type="NCBI Taxonomy" id="1616787"/>
    <lineage>
        <taxon>Bacteria</taxon>
        <taxon>Bacillati</taxon>
        <taxon>Actinomycetota</taxon>
        <taxon>Actinomycetes</taxon>
        <taxon>Streptosporangiales</taxon>
        <taxon>Streptosporangiaceae</taxon>
        <taxon>Nonomuraea</taxon>
    </lineage>
</organism>
<accession>A0ABW1D766</accession>
<dbReference type="EMBL" id="JBHSPA010000095">
    <property type="protein sequence ID" value="MFC5833626.1"/>
    <property type="molecule type" value="Genomic_DNA"/>
</dbReference>
<evidence type="ECO:0000313" key="5">
    <source>
        <dbReference type="Proteomes" id="UP001596058"/>
    </source>
</evidence>
<evidence type="ECO:0000259" key="3">
    <source>
        <dbReference type="Pfam" id="PF13518"/>
    </source>
</evidence>
<gene>
    <name evidence="4" type="ORF">ACFPZ3_58120</name>
</gene>
<protein>
    <submittedName>
        <fullName evidence="4">Helix-turn-helix domain-containing protein</fullName>
    </submittedName>
</protein>
<dbReference type="Pfam" id="PF13518">
    <property type="entry name" value="HTH_28"/>
    <property type="match status" value="1"/>
</dbReference>
<name>A0ABW1D766_9ACTN</name>
<feature type="domain" description="Insertion element IS150 protein InsJ-like helix-turn-helix" evidence="3">
    <location>
        <begin position="14"/>
        <end position="60"/>
    </location>
</feature>
<dbReference type="InterPro" id="IPR009057">
    <property type="entry name" value="Homeodomain-like_sf"/>
</dbReference>
<evidence type="ECO:0000256" key="2">
    <source>
        <dbReference type="ARBA" id="ARBA00023163"/>
    </source>
</evidence>
<sequence length="96" mass="10376">MSLGGVSKARVVITAVVVEGRSQAEVARAYGVSKGWVSKLVARYRAEGEAAFEPRSRRPKTSPNAIDAGTVELIVRLRKELAEQAWTPARIRSPGT</sequence>
<evidence type="ECO:0000256" key="1">
    <source>
        <dbReference type="ARBA" id="ARBA00023015"/>
    </source>
</evidence>
<dbReference type="InterPro" id="IPR053721">
    <property type="entry name" value="Fimbrial_Adhesin_Reg"/>
</dbReference>
<proteinExistence type="predicted"/>
<dbReference type="InterPro" id="IPR055247">
    <property type="entry name" value="InsJ-like_HTH"/>
</dbReference>
<dbReference type="Gene3D" id="1.10.10.2690">
    <property type="match status" value="1"/>
</dbReference>
<keyword evidence="5" id="KW-1185">Reference proteome</keyword>